<dbReference type="InterPro" id="IPR005135">
    <property type="entry name" value="Endo/exonuclease/phosphatase"/>
</dbReference>
<dbReference type="SUPFAM" id="SSF56672">
    <property type="entry name" value="DNA/RNA polymerases"/>
    <property type="match status" value="1"/>
</dbReference>
<dbReference type="PANTHER" id="PTHR31635:SF196">
    <property type="entry name" value="REVERSE TRANSCRIPTASE DOMAIN-CONTAINING PROTEIN-RELATED"/>
    <property type="match status" value="1"/>
</dbReference>
<dbReference type="InterPro" id="IPR000477">
    <property type="entry name" value="RT_dom"/>
</dbReference>
<dbReference type="Gene3D" id="3.60.10.10">
    <property type="entry name" value="Endonuclease/exonuclease/phosphatase"/>
    <property type="match status" value="1"/>
</dbReference>
<dbReference type="OMA" id="RISEDKC"/>
<dbReference type="CDD" id="cd09076">
    <property type="entry name" value="L1-EN"/>
    <property type="match status" value="1"/>
</dbReference>
<dbReference type="PANTHER" id="PTHR31635">
    <property type="entry name" value="REVERSE TRANSCRIPTASE DOMAIN-CONTAINING PROTEIN-RELATED"/>
    <property type="match status" value="1"/>
</dbReference>
<dbReference type="Proteomes" id="UP000472265">
    <property type="component" value="Chromosome 13"/>
</dbReference>
<dbReference type="Pfam" id="PF00078">
    <property type="entry name" value="RVT_1"/>
    <property type="match status" value="1"/>
</dbReference>
<protein>
    <recommendedName>
        <fullName evidence="1">Reverse transcriptase domain-containing protein</fullName>
    </recommendedName>
</protein>
<dbReference type="PROSITE" id="PS50878">
    <property type="entry name" value="RT_POL"/>
    <property type="match status" value="1"/>
</dbReference>
<evidence type="ECO:0000313" key="2">
    <source>
        <dbReference type="Ensembl" id="ENSSAUP00010003924.1"/>
    </source>
</evidence>
<accession>A0A671TPP2</accession>
<keyword evidence="3" id="KW-1185">Reference proteome</keyword>
<dbReference type="InParanoid" id="A0A671TPP2"/>
<reference evidence="2" key="2">
    <citation type="submission" date="2025-08" db="UniProtKB">
        <authorList>
            <consortium name="Ensembl"/>
        </authorList>
    </citation>
    <scope>IDENTIFICATION</scope>
</reference>
<dbReference type="Ensembl" id="ENSSAUT00010004238.1">
    <property type="protein sequence ID" value="ENSSAUP00010003924.1"/>
    <property type="gene ID" value="ENSSAUG00010002049.1"/>
</dbReference>
<dbReference type="SUPFAM" id="SSF56219">
    <property type="entry name" value="DNase I-like"/>
    <property type="match status" value="1"/>
</dbReference>
<dbReference type="Pfam" id="PF03372">
    <property type="entry name" value="Exo_endo_phos"/>
    <property type="match status" value="1"/>
</dbReference>
<dbReference type="InterPro" id="IPR036691">
    <property type="entry name" value="Endo/exonu/phosph_ase_sf"/>
</dbReference>
<sequence>MCDLKVISLNVNGINNVIKRRKILLEMEKEKADIVYLQETHLEKQEHEKLKKITKSQVYYSTYNSKQSGVVIIIKPHVSFELEDCYTDKEGKYVLIVGKIEGLEISFLNTYYPPDTGPELMVQLIDLLVTKTKGVVIMAGDLNLVMNSKLDSSSTKVHRAEKNASLLRKACSELGLVDIWRELNPDKKEYTCYSGRHSIYNRLDYFFMYKQNVTLVKTCYINSINMSDHAAISLTISLQISKGKRLWRLNNSLLQEPEFIERIKKELNDTEDIDPIILWEGAKAVLRGYIISYSSTRKKTRRAEEKQLIEDIKTIENRHSKTNSKEDKLQLKQKRTQLEKIRMFEIEKLMTFAKQESYDGGPKSLKILAYKLKKQTKKMHITNLKPEQARKITDKDQIVEEFASYYEKLYRAEASADCEQIRTYLRKLELPKLKQVNNEKLTKPITAEEVHKQIQGLKNGKSPGDDGFTNEFYKAFKDQLSPLLIRAYRYALDTRKWAQTWSSSIVTLIHKEGKDATKCASYRPISLLNTDHNIISSILANRLKDTVIDIINPDQCGFIPGRLLADNIRRTLNIIDYAQRQKEELLLMTLDAEKAFDLVSWPFMFETIKSFGIDDTFCQWLQVLYSKPVSIVKTNGTFSRKFSIQRGTRQGDPLSPLLFAIYIEVLAIAIRQNENIKGMKIGKEIHKLALYADDIIIYLTSPESAIQHLWKEIEEYSTVSGYRISEDKCESLSIGTQMNQVIKECYKIKWDTILDIIKYLGISISTNLNELYTNNYCTLERKIRRDLNKWKLIPDGIYSRVETIKMMILPQLLF</sequence>
<feature type="domain" description="Reverse transcriptase" evidence="1">
    <location>
        <begin position="490"/>
        <end position="764"/>
    </location>
</feature>
<name>A0A671TPP2_SPAAU</name>
<dbReference type="AlphaFoldDB" id="A0A671TPP2"/>
<evidence type="ECO:0000313" key="3">
    <source>
        <dbReference type="Proteomes" id="UP000472265"/>
    </source>
</evidence>
<organism evidence="2 3">
    <name type="scientific">Sparus aurata</name>
    <name type="common">Gilthead sea bream</name>
    <dbReference type="NCBI Taxonomy" id="8175"/>
    <lineage>
        <taxon>Eukaryota</taxon>
        <taxon>Metazoa</taxon>
        <taxon>Chordata</taxon>
        <taxon>Craniata</taxon>
        <taxon>Vertebrata</taxon>
        <taxon>Euteleostomi</taxon>
        <taxon>Actinopterygii</taxon>
        <taxon>Neopterygii</taxon>
        <taxon>Teleostei</taxon>
        <taxon>Neoteleostei</taxon>
        <taxon>Acanthomorphata</taxon>
        <taxon>Eupercaria</taxon>
        <taxon>Spariformes</taxon>
        <taxon>Sparidae</taxon>
        <taxon>Sparus</taxon>
    </lineage>
</organism>
<dbReference type="GeneTree" id="ENSGT00940000163630"/>
<proteinExistence type="predicted"/>
<dbReference type="InterPro" id="IPR043502">
    <property type="entry name" value="DNA/RNA_pol_sf"/>
</dbReference>
<reference evidence="2" key="1">
    <citation type="submission" date="2021-04" db="EMBL/GenBank/DDBJ databases">
        <authorList>
            <consortium name="Wellcome Sanger Institute Data Sharing"/>
        </authorList>
    </citation>
    <scope>NUCLEOTIDE SEQUENCE [LARGE SCALE GENOMIC DNA]</scope>
</reference>
<evidence type="ECO:0000259" key="1">
    <source>
        <dbReference type="PROSITE" id="PS50878"/>
    </source>
</evidence>
<dbReference type="GO" id="GO:0003824">
    <property type="term" value="F:catalytic activity"/>
    <property type="evidence" value="ECO:0007669"/>
    <property type="project" value="InterPro"/>
</dbReference>
<dbReference type="CDD" id="cd01650">
    <property type="entry name" value="RT_nLTR_like"/>
    <property type="match status" value="1"/>
</dbReference>
<reference evidence="2" key="3">
    <citation type="submission" date="2025-09" db="UniProtKB">
        <authorList>
            <consortium name="Ensembl"/>
        </authorList>
    </citation>
    <scope>IDENTIFICATION</scope>
</reference>